<keyword evidence="3" id="KW-1185">Reference proteome</keyword>
<gene>
    <name evidence="2" type="ORF">HYH03_007751</name>
</gene>
<sequence>MKLTRTQLRSSVRPAGGRASRRSVVVVRADGVQDLLAHDRKSNAVAAAVATALVLSFSTLPVAPVAAAEALAATAPPEPTTALRAAEDPRVQALSEKVEALSEELKTMTWVGFIGGCAFFVLAYIKATSK</sequence>
<protein>
    <submittedName>
        <fullName evidence="2">Uncharacterized protein</fullName>
    </submittedName>
</protein>
<dbReference type="Proteomes" id="UP000612055">
    <property type="component" value="Unassembled WGS sequence"/>
</dbReference>
<dbReference type="AlphaFoldDB" id="A0A836BZM5"/>
<keyword evidence="1" id="KW-0472">Membrane</keyword>
<accession>A0A836BZM5</accession>
<evidence type="ECO:0000256" key="1">
    <source>
        <dbReference type="SAM" id="Phobius"/>
    </source>
</evidence>
<organism evidence="2 3">
    <name type="scientific">Edaphochlamys debaryana</name>
    <dbReference type="NCBI Taxonomy" id="47281"/>
    <lineage>
        <taxon>Eukaryota</taxon>
        <taxon>Viridiplantae</taxon>
        <taxon>Chlorophyta</taxon>
        <taxon>core chlorophytes</taxon>
        <taxon>Chlorophyceae</taxon>
        <taxon>CS clade</taxon>
        <taxon>Chlamydomonadales</taxon>
        <taxon>Chlamydomonadales incertae sedis</taxon>
        <taxon>Edaphochlamys</taxon>
    </lineage>
</organism>
<evidence type="ECO:0000313" key="3">
    <source>
        <dbReference type="Proteomes" id="UP000612055"/>
    </source>
</evidence>
<dbReference type="EMBL" id="JAEHOE010000033">
    <property type="protein sequence ID" value="KAG2494112.1"/>
    <property type="molecule type" value="Genomic_DNA"/>
</dbReference>
<keyword evidence="1" id="KW-0812">Transmembrane</keyword>
<feature type="transmembrane region" description="Helical" evidence="1">
    <location>
        <begin position="107"/>
        <end position="125"/>
    </location>
</feature>
<name>A0A836BZM5_9CHLO</name>
<reference evidence="2" key="1">
    <citation type="journal article" date="2020" name="bioRxiv">
        <title>Comparative genomics of Chlamydomonas.</title>
        <authorList>
            <person name="Craig R.J."/>
            <person name="Hasan A.R."/>
            <person name="Ness R.W."/>
            <person name="Keightley P.D."/>
        </authorList>
    </citation>
    <scope>NUCLEOTIDE SEQUENCE</scope>
    <source>
        <strain evidence="2">CCAP 11/70</strain>
    </source>
</reference>
<feature type="transmembrane region" description="Helical" evidence="1">
    <location>
        <begin position="44"/>
        <end position="67"/>
    </location>
</feature>
<keyword evidence="1" id="KW-1133">Transmembrane helix</keyword>
<evidence type="ECO:0000313" key="2">
    <source>
        <dbReference type="EMBL" id="KAG2494112.1"/>
    </source>
</evidence>
<comment type="caution">
    <text evidence="2">The sequence shown here is derived from an EMBL/GenBank/DDBJ whole genome shotgun (WGS) entry which is preliminary data.</text>
</comment>
<proteinExistence type="predicted"/>